<dbReference type="PROSITE" id="PS51257">
    <property type="entry name" value="PROKAR_LIPOPROTEIN"/>
    <property type="match status" value="1"/>
</dbReference>
<name>A0ABU2YAS5_9FLAO</name>
<evidence type="ECO:0000313" key="3">
    <source>
        <dbReference type="EMBL" id="MDT0555291.1"/>
    </source>
</evidence>
<dbReference type="GO" id="GO:0006508">
    <property type="term" value="P:proteolysis"/>
    <property type="evidence" value="ECO:0007669"/>
    <property type="project" value="UniProtKB-KW"/>
</dbReference>
<evidence type="ECO:0000256" key="1">
    <source>
        <dbReference type="ARBA" id="ARBA00022670"/>
    </source>
</evidence>
<dbReference type="RefSeq" id="WP_311332248.1">
    <property type="nucleotide sequence ID" value="NZ_JAVRHZ010000002.1"/>
</dbReference>
<dbReference type="EMBL" id="JAVRHZ010000002">
    <property type="protein sequence ID" value="MDT0555291.1"/>
    <property type="molecule type" value="Genomic_DNA"/>
</dbReference>
<dbReference type="SUPFAM" id="SSF50494">
    <property type="entry name" value="Trypsin-like serine proteases"/>
    <property type="match status" value="1"/>
</dbReference>
<reference evidence="3 4" key="1">
    <citation type="submission" date="2023-09" db="EMBL/GenBank/DDBJ databases">
        <authorList>
            <person name="Rey-Velasco X."/>
        </authorList>
    </citation>
    <scope>NUCLEOTIDE SEQUENCE [LARGE SCALE GENOMIC DNA]</scope>
    <source>
        <strain evidence="3 4">W242</strain>
    </source>
</reference>
<keyword evidence="1 3" id="KW-0645">Protease</keyword>
<keyword evidence="4" id="KW-1185">Reference proteome</keyword>
<gene>
    <name evidence="3" type="ORF">RM538_04695</name>
</gene>
<evidence type="ECO:0000256" key="2">
    <source>
        <dbReference type="ARBA" id="ARBA00022801"/>
    </source>
</evidence>
<dbReference type="InterPro" id="IPR009003">
    <property type="entry name" value="Peptidase_S1_PA"/>
</dbReference>
<dbReference type="Proteomes" id="UP001254488">
    <property type="component" value="Unassembled WGS sequence"/>
</dbReference>
<dbReference type="PANTHER" id="PTHR43343:SF3">
    <property type="entry name" value="PROTEASE DO-LIKE 8, CHLOROPLASTIC"/>
    <property type="match status" value="1"/>
</dbReference>
<comment type="caution">
    <text evidence="3">The sequence shown here is derived from an EMBL/GenBank/DDBJ whole genome shotgun (WGS) entry which is preliminary data.</text>
</comment>
<proteinExistence type="predicted"/>
<accession>A0ABU2YAS5</accession>
<dbReference type="PRINTS" id="PR00834">
    <property type="entry name" value="PROTEASES2C"/>
</dbReference>
<keyword evidence="2" id="KW-0378">Hydrolase</keyword>
<dbReference type="InterPro" id="IPR001940">
    <property type="entry name" value="Peptidase_S1C"/>
</dbReference>
<sequence>MKKILYSFIFLAFLGCKERGLDTKLIASKYYKGVVKILLMDPDLEKIKPGSGYMGRGSGFIVTNDGYVFTNKHVIEMCVKGYIEYEYLTNNTTKTAIDVYSEELIQNPSLVKAKYTGYTVPVVQVFYGPGENDYKLYLAEVVATGSGEYDGALLKIVNDLDGKKVSKKFTPVPIGNSDNITQGENLCVYGYPAQFSGTASLMLKDLSTLSLGIMSGYDYVFNQDYGYIKTDAEIHPGNSGGPVFSEDNKVVGIATAKGPTTGIGLIGGLNGMYYISAIDNKAHTALVERGLTLPKRSSSINAIKGERQPIKTVAQINNDIAIRVENENAAKRAALAKNYTGSNLFFSLISSSPNGTLPPKEKRYTNFTLGNGAQRGKIRVFLNNSPNPLKTESILVLIDKLSTYDGKYYKYKDLTLSVNPRFASTYFDFNFYDAATYRVSIYSGEKVFIKSNTLKMSPKKL</sequence>
<organism evidence="3 4">
    <name type="scientific">Patiriisocius hiemis</name>
    <dbReference type="NCBI Taxonomy" id="3075604"/>
    <lineage>
        <taxon>Bacteria</taxon>
        <taxon>Pseudomonadati</taxon>
        <taxon>Bacteroidota</taxon>
        <taxon>Flavobacteriia</taxon>
        <taxon>Flavobacteriales</taxon>
        <taxon>Flavobacteriaceae</taxon>
        <taxon>Patiriisocius</taxon>
    </lineage>
</organism>
<dbReference type="Pfam" id="PF13365">
    <property type="entry name" value="Trypsin_2"/>
    <property type="match status" value="1"/>
</dbReference>
<dbReference type="GO" id="GO:0008233">
    <property type="term" value="F:peptidase activity"/>
    <property type="evidence" value="ECO:0007669"/>
    <property type="project" value="UniProtKB-KW"/>
</dbReference>
<protein>
    <submittedName>
        <fullName evidence="3">Serine protease</fullName>
    </submittedName>
</protein>
<dbReference type="Gene3D" id="2.40.10.120">
    <property type="match status" value="1"/>
</dbReference>
<dbReference type="PANTHER" id="PTHR43343">
    <property type="entry name" value="PEPTIDASE S12"/>
    <property type="match status" value="1"/>
</dbReference>
<dbReference type="InterPro" id="IPR051201">
    <property type="entry name" value="Chloro_Bact_Ser_Proteases"/>
</dbReference>
<evidence type="ECO:0000313" key="4">
    <source>
        <dbReference type="Proteomes" id="UP001254488"/>
    </source>
</evidence>